<dbReference type="AlphaFoldDB" id="A0A0C9WRD5"/>
<feature type="compositionally biased region" description="Basic and acidic residues" evidence="1">
    <location>
        <begin position="1"/>
        <end position="12"/>
    </location>
</feature>
<accession>A0A0C9WRD5</accession>
<gene>
    <name evidence="2" type="ORF">K443DRAFT_579248</name>
</gene>
<name>A0A0C9WRD5_9AGAR</name>
<dbReference type="Proteomes" id="UP000054477">
    <property type="component" value="Unassembled WGS sequence"/>
</dbReference>
<sequence>MRSCEWHSREISRGAVSRPYRPSDPTSDVLDFLEFNGSRHTSVFASMGDLWFTHYNHAAVGGHNTMQAAPRAEGP</sequence>
<protein>
    <submittedName>
        <fullName evidence="2">Uncharacterized protein</fullName>
    </submittedName>
</protein>
<reference evidence="2 3" key="1">
    <citation type="submission" date="2014-04" db="EMBL/GenBank/DDBJ databases">
        <authorList>
            <consortium name="DOE Joint Genome Institute"/>
            <person name="Kuo A."/>
            <person name="Kohler A."/>
            <person name="Nagy L.G."/>
            <person name="Floudas D."/>
            <person name="Copeland A."/>
            <person name="Barry K.W."/>
            <person name="Cichocki N."/>
            <person name="Veneault-Fourrey C."/>
            <person name="LaButti K."/>
            <person name="Lindquist E.A."/>
            <person name="Lipzen A."/>
            <person name="Lundell T."/>
            <person name="Morin E."/>
            <person name="Murat C."/>
            <person name="Sun H."/>
            <person name="Tunlid A."/>
            <person name="Henrissat B."/>
            <person name="Grigoriev I.V."/>
            <person name="Hibbett D.S."/>
            <person name="Martin F."/>
            <person name="Nordberg H.P."/>
            <person name="Cantor M.N."/>
            <person name="Hua S.X."/>
        </authorList>
    </citation>
    <scope>NUCLEOTIDE SEQUENCE [LARGE SCALE GENOMIC DNA]</scope>
    <source>
        <strain evidence="2 3">LaAM-08-1</strain>
    </source>
</reference>
<keyword evidence="3" id="KW-1185">Reference proteome</keyword>
<organism evidence="2 3">
    <name type="scientific">Laccaria amethystina LaAM-08-1</name>
    <dbReference type="NCBI Taxonomy" id="1095629"/>
    <lineage>
        <taxon>Eukaryota</taxon>
        <taxon>Fungi</taxon>
        <taxon>Dikarya</taxon>
        <taxon>Basidiomycota</taxon>
        <taxon>Agaricomycotina</taxon>
        <taxon>Agaricomycetes</taxon>
        <taxon>Agaricomycetidae</taxon>
        <taxon>Agaricales</taxon>
        <taxon>Agaricineae</taxon>
        <taxon>Hydnangiaceae</taxon>
        <taxon>Laccaria</taxon>
    </lineage>
</organism>
<feature type="region of interest" description="Disordered" evidence="1">
    <location>
        <begin position="1"/>
        <end position="22"/>
    </location>
</feature>
<dbReference type="HOGENOM" id="CLU_2671470_0_0_1"/>
<proteinExistence type="predicted"/>
<reference evidence="3" key="2">
    <citation type="submission" date="2015-01" db="EMBL/GenBank/DDBJ databases">
        <title>Evolutionary Origins and Diversification of the Mycorrhizal Mutualists.</title>
        <authorList>
            <consortium name="DOE Joint Genome Institute"/>
            <consortium name="Mycorrhizal Genomics Consortium"/>
            <person name="Kohler A."/>
            <person name="Kuo A."/>
            <person name="Nagy L.G."/>
            <person name="Floudas D."/>
            <person name="Copeland A."/>
            <person name="Barry K.W."/>
            <person name="Cichocki N."/>
            <person name="Veneault-Fourrey C."/>
            <person name="LaButti K."/>
            <person name="Lindquist E.A."/>
            <person name="Lipzen A."/>
            <person name="Lundell T."/>
            <person name="Morin E."/>
            <person name="Murat C."/>
            <person name="Riley R."/>
            <person name="Ohm R."/>
            <person name="Sun H."/>
            <person name="Tunlid A."/>
            <person name="Henrissat B."/>
            <person name="Grigoriev I.V."/>
            <person name="Hibbett D.S."/>
            <person name="Martin F."/>
        </authorList>
    </citation>
    <scope>NUCLEOTIDE SEQUENCE [LARGE SCALE GENOMIC DNA]</scope>
    <source>
        <strain evidence="3">LaAM-08-1</strain>
    </source>
</reference>
<evidence type="ECO:0000313" key="3">
    <source>
        <dbReference type="Proteomes" id="UP000054477"/>
    </source>
</evidence>
<evidence type="ECO:0000313" key="2">
    <source>
        <dbReference type="EMBL" id="KIK01100.1"/>
    </source>
</evidence>
<evidence type="ECO:0000256" key="1">
    <source>
        <dbReference type="SAM" id="MobiDB-lite"/>
    </source>
</evidence>
<dbReference type="EMBL" id="KN838612">
    <property type="protein sequence ID" value="KIK01100.1"/>
    <property type="molecule type" value="Genomic_DNA"/>
</dbReference>